<feature type="active site" description="Proton acceptor" evidence="9">
    <location>
        <position position="174"/>
    </location>
</feature>
<comment type="catalytic activity">
    <reaction evidence="7">
        <text>(S)-lactate + NAD(+) = pyruvate + NADH + H(+)</text>
        <dbReference type="Rhea" id="RHEA:23444"/>
        <dbReference type="ChEBI" id="CHEBI:15361"/>
        <dbReference type="ChEBI" id="CHEBI:15378"/>
        <dbReference type="ChEBI" id="CHEBI:16651"/>
        <dbReference type="ChEBI" id="CHEBI:57540"/>
        <dbReference type="ChEBI" id="CHEBI:57945"/>
        <dbReference type="EC" id="1.1.1.27"/>
    </reaction>
</comment>
<dbReference type="InterPro" id="IPR015955">
    <property type="entry name" value="Lactate_DH/Glyco_Ohase_4_C"/>
</dbReference>
<dbReference type="GO" id="GO:0004459">
    <property type="term" value="F:L-lactate dehydrogenase (NAD+) activity"/>
    <property type="evidence" value="ECO:0007669"/>
    <property type="project" value="UniProtKB-UniRule"/>
</dbReference>
<dbReference type="InterPro" id="IPR018177">
    <property type="entry name" value="L-lactate_DH_AS"/>
</dbReference>
<proteinExistence type="inferred from homology"/>
<evidence type="ECO:0000313" key="15">
    <source>
        <dbReference type="Proteomes" id="UP000293433"/>
    </source>
</evidence>
<dbReference type="InterPro" id="IPR001236">
    <property type="entry name" value="Lactate/malate_DH_N"/>
</dbReference>
<comment type="function">
    <text evidence="1">Catalyzes the reversible oxidation of malate to oxaloacetate.</text>
</comment>
<dbReference type="EMBL" id="SGWV01000008">
    <property type="protein sequence ID" value="RZS56978.1"/>
    <property type="molecule type" value="Genomic_DNA"/>
</dbReference>
<dbReference type="PROSITE" id="PS00064">
    <property type="entry name" value="L_LDH"/>
    <property type="match status" value="1"/>
</dbReference>
<name>A0A4Q7LSN2_9BURK</name>
<organism evidence="14 15">
    <name type="scientific">Sphaerotilus mobilis</name>
    <dbReference type="NCBI Taxonomy" id="47994"/>
    <lineage>
        <taxon>Bacteria</taxon>
        <taxon>Pseudomonadati</taxon>
        <taxon>Pseudomonadota</taxon>
        <taxon>Betaproteobacteria</taxon>
        <taxon>Burkholderiales</taxon>
        <taxon>Sphaerotilaceae</taxon>
        <taxon>Sphaerotilus</taxon>
    </lineage>
</organism>
<keyword evidence="6 10" id="KW-0520">NAD</keyword>
<evidence type="ECO:0000256" key="6">
    <source>
        <dbReference type="ARBA" id="ARBA00023027"/>
    </source>
</evidence>
<evidence type="ECO:0000256" key="10">
    <source>
        <dbReference type="PIRSR" id="PIRSR000102-3"/>
    </source>
</evidence>
<dbReference type="Gene3D" id="3.40.50.720">
    <property type="entry name" value="NAD(P)-binding Rossmann-like Domain"/>
    <property type="match status" value="1"/>
</dbReference>
<dbReference type="Pfam" id="PF02866">
    <property type="entry name" value="Ldh_1_C"/>
    <property type="match status" value="1"/>
</dbReference>
<dbReference type="PRINTS" id="PR00086">
    <property type="entry name" value="LLDHDRGNASE"/>
</dbReference>
<evidence type="ECO:0000256" key="1">
    <source>
        <dbReference type="ARBA" id="ARBA00003966"/>
    </source>
</evidence>
<feature type="domain" description="Lactate/malate dehydrogenase N-terminal" evidence="12">
    <location>
        <begin position="4"/>
        <end position="141"/>
    </location>
</feature>
<dbReference type="GO" id="GO:0006089">
    <property type="term" value="P:lactate metabolic process"/>
    <property type="evidence" value="ECO:0007669"/>
    <property type="project" value="TreeGrafter"/>
</dbReference>
<dbReference type="UniPathway" id="UPA00554">
    <property type="reaction ID" value="UER00611"/>
</dbReference>
<evidence type="ECO:0000313" key="14">
    <source>
        <dbReference type="EMBL" id="RZS56978.1"/>
    </source>
</evidence>
<evidence type="ECO:0000256" key="9">
    <source>
        <dbReference type="PIRSR" id="PIRSR000102-1"/>
    </source>
</evidence>
<comment type="pathway">
    <text evidence="2">Fermentation; pyruvate fermentation to lactate; (S)-lactate from pyruvate: step 1/1.</text>
</comment>
<evidence type="ECO:0000256" key="3">
    <source>
        <dbReference type="ARBA" id="ARBA00006054"/>
    </source>
</evidence>
<dbReference type="InterPro" id="IPR001557">
    <property type="entry name" value="L-lactate/malate_DH"/>
</dbReference>
<protein>
    <recommendedName>
        <fullName evidence="4 8">L-lactate dehydrogenase</fullName>
        <ecNumber evidence="4 8">1.1.1.27</ecNumber>
    </recommendedName>
</protein>
<dbReference type="PANTHER" id="PTHR43128:SF16">
    <property type="entry name" value="L-LACTATE DEHYDROGENASE"/>
    <property type="match status" value="1"/>
</dbReference>
<comment type="similarity">
    <text evidence="3">Belongs to the LDH/MDH superfamily. LDH family.</text>
</comment>
<dbReference type="Proteomes" id="UP000293433">
    <property type="component" value="Unassembled WGS sequence"/>
</dbReference>
<feature type="binding site" evidence="10">
    <location>
        <position position="34"/>
    </location>
    <ligand>
        <name>NAD(+)</name>
        <dbReference type="ChEBI" id="CHEBI:57540"/>
    </ligand>
</feature>
<evidence type="ECO:0000256" key="4">
    <source>
        <dbReference type="ARBA" id="ARBA00012967"/>
    </source>
</evidence>
<evidence type="ECO:0000256" key="7">
    <source>
        <dbReference type="ARBA" id="ARBA00049258"/>
    </source>
</evidence>
<reference evidence="14 15" key="1">
    <citation type="submission" date="2019-02" db="EMBL/GenBank/DDBJ databases">
        <title>Genomic Encyclopedia of Type Strains, Phase IV (KMG-IV): sequencing the most valuable type-strain genomes for metagenomic binning, comparative biology and taxonomic classification.</title>
        <authorList>
            <person name="Goeker M."/>
        </authorList>
    </citation>
    <scope>NUCLEOTIDE SEQUENCE [LARGE SCALE GENOMIC DNA]</scope>
    <source>
        <strain evidence="14 15">DSM 10617</strain>
    </source>
</reference>
<dbReference type="EC" id="1.1.1.27" evidence="4 8"/>
<dbReference type="RefSeq" id="WP_130481395.1">
    <property type="nucleotide sequence ID" value="NZ_SGWV01000008.1"/>
</dbReference>
<dbReference type="OrthoDB" id="9802969at2"/>
<evidence type="ECO:0000256" key="11">
    <source>
        <dbReference type="RuleBase" id="RU003369"/>
    </source>
</evidence>
<dbReference type="NCBIfam" id="TIGR01771">
    <property type="entry name" value="L-LDH-NAD"/>
    <property type="match status" value="1"/>
</dbReference>
<dbReference type="Pfam" id="PF00056">
    <property type="entry name" value="Ldh_1_N"/>
    <property type="match status" value="1"/>
</dbReference>
<sequence>MTRRVAIIGTGWVGTSVAMATLQAGVADELWLHDARSAVAEGEAMDLAHGAAFYPPCLVRAEPDLAALRACDVVVVAAGRNGKPGESRLDLLRDNARLVADIGRTLASGFGGIVVLVTNPVDVLTQVMTEASGLPPARVLGTGTMLDTARLRQMLGAQLRLDTHSIHAQVVGEHGDSEVVLWSGARVGGMPLRQWHGWDAATLEPRIALDVRRAAYEVIQRKGATNHAIGLVTASLLGTLLRGERRLLTVSRLQTGAAGLSGVALSLPTVVSAAGGSEVIEPAMDEAERAALTHSAEVLRAAIGTLAG</sequence>
<feature type="binding site" evidence="10">
    <location>
        <position position="95"/>
    </location>
    <ligand>
        <name>NAD(+)</name>
        <dbReference type="ChEBI" id="CHEBI:57540"/>
    </ligand>
</feature>
<comment type="caution">
    <text evidence="14">The sequence shown here is derived from an EMBL/GenBank/DDBJ whole genome shotgun (WGS) entry which is preliminary data.</text>
</comment>
<evidence type="ECO:0000256" key="5">
    <source>
        <dbReference type="ARBA" id="ARBA00023002"/>
    </source>
</evidence>
<dbReference type="InterPro" id="IPR011304">
    <property type="entry name" value="L-lactate_DH"/>
</dbReference>
<dbReference type="PIRSF" id="PIRSF000102">
    <property type="entry name" value="Lac_mal_DH"/>
    <property type="match status" value="1"/>
</dbReference>
<dbReference type="GO" id="GO:0005737">
    <property type="term" value="C:cytoplasm"/>
    <property type="evidence" value="ECO:0007669"/>
    <property type="project" value="UniProtKB-UniRule"/>
</dbReference>
<accession>A0A4Q7LSN2</accession>
<feature type="binding site" evidence="10">
    <location>
        <begin position="117"/>
        <end position="119"/>
    </location>
    <ligand>
        <name>NAD(+)</name>
        <dbReference type="ChEBI" id="CHEBI:57540"/>
    </ligand>
</feature>
<dbReference type="SUPFAM" id="SSF51735">
    <property type="entry name" value="NAD(P)-binding Rossmann-fold domains"/>
    <property type="match status" value="1"/>
</dbReference>
<feature type="domain" description="Lactate/malate dehydrogenase C-terminal" evidence="13">
    <location>
        <begin position="144"/>
        <end position="304"/>
    </location>
</feature>
<evidence type="ECO:0000256" key="2">
    <source>
        <dbReference type="ARBA" id="ARBA00004843"/>
    </source>
</evidence>
<dbReference type="Gene3D" id="3.90.110.10">
    <property type="entry name" value="Lactate dehydrogenase/glycoside hydrolase, family 4, C-terminal"/>
    <property type="match status" value="1"/>
</dbReference>
<keyword evidence="15" id="KW-1185">Reference proteome</keyword>
<gene>
    <name evidence="14" type="ORF">EV685_1536</name>
</gene>
<keyword evidence="5 11" id="KW-0560">Oxidoreductase</keyword>
<evidence type="ECO:0000259" key="12">
    <source>
        <dbReference type="Pfam" id="PF00056"/>
    </source>
</evidence>
<dbReference type="SUPFAM" id="SSF56327">
    <property type="entry name" value="LDH C-terminal domain-like"/>
    <property type="match status" value="1"/>
</dbReference>
<dbReference type="GO" id="GO:0006096">
    <property type="term" value="P:glycolytic process"/>
    <property type="evidence" value="ECO:0007669"/>
    <property type="project" value="UniProtKB-UniRule"/>
</dbReference>
<evidence type="ECO:0000259" key="13">
    <source>
        <dbReference type="Pfam" id="PF02866"/>
    </source>
</evidence>
<dbReference type="InterPro" id="IPR036291">
    <property type="entry name" value="NAD(P)-bd_dom_sf"/>
</dbReference>
<feature type="binding site" evidence="10">
    <location>
        <begin position="9"/>
        <end position="14"/>
    </location>
    <ligand>
        <name>NAD(+)</name>
        <dbReference type="ChEBI" id="CHEBI:57540"/>
    </ligand>
</feature>
<dbReference type="InterPro" id="IPR022383">
    <property type="entry name" value="Lactate/malate_DH_C"/>
</dbReference>
<dbReference type="PANTHER" id="PTHR43128">
    <property type="entry name" value="L-2-HYDROXYCARBOXYLATE DEHYDROGENASE (NAD(P)(+))"/>
    <property type="match status" value="1"/>
</dbReference>
<dbReference type="AlphaFoldDB" id="A0A4Q7LSN2"/>
<evidence type="ECO:0000256" key="8">
    <source>
        <dbReference type="NCBIfam" id="TIGR01771"/>
    </source>
</evidence>